<reference evidence="2" key="1">
    <citation type="submission" date="2017-02" db="EMBL/GenBank/DDBJ databases">
        <authorList>
            <person name="Varghese N."/>
            <person name="Submissions S."/>
        </authorList>
    </citation>
    <scope>NUCLEOTIDE SEQUENCE [LARGE SCALE GENOMIC DNA]</scope>
    <source>
        <strain evidence="2">R11H</strain>
    </source>
</reference>
<keyword evidence="2" id="KW-1185">Reference proteome</keyword>
<sequence length="120" mass="13311">MIDATVTYSLSPGMLADLMVTAIEGGCGYWAHELELVSGTDLFEPPYYADPRFYCSPFKLALTDCEGDVHTIDADTLAKGWRLLNELYPRRALAVVDETYDAEDADVFLQLAVYGEIVYG</sequence>
<gene>
    <name evidence="1" type="ORF">SAMN06295937_1011117</name>
</gene>
<dbReference type="EMBL" id="FUYP01000011">
    <property type="protein sequence ID" value="SKB62944.1"/>
    <property type="molecule type" value="Genomic_DNA"/>
</dbReference>
<accession>A0A1T5CU58</accession>
<proteinExistence type="predicted"/>
<protein>
    <submittedName>
        <fullName evidence="1">Uncharacterized protein</fullName>
    </submittedName>
</protein>
<evidence type="ECO:0000313" key="1">
    <source>
        <dbReference type="EMBL" id="SKB62944.1"/>
    </source>
</evidence>
<dbReference type="AlphaFoldDB" id="A0A1T5CU58"/>
<name>A0A1T5CU58_9SPHN</name>
<organism evidence="1 2">
    <name type="scientific">Sphingopyxis flava</name>
    <dbReference type="NCBI Taxonomy" id="1507287"/>
    <lineage>
        <taxon>Bacteria</taxon>
        <taxon>Pseudomonadati</taxon>
        <taxon>Pseudomonadota</taxon>
        <taxon>Alphaproteobacteria</taxon>
        <taxon>Sphingomonadales</taxon>
        <taxon>Sphingomonadaceae</taxon>
        <taxon>Sphingopyxis</taxon>
    </lineage>
</organism>
<dbReference type="RefSeq" id="WP_079638719.1">
    <property type="nucleotide sequence ID" value="NZ_FUYP01000011.1"/>
</dbReference>
<dbReference type="OrthoDB" id="8265788at2"/>
<evidence type="ECO:0000313" key="2">
    <source>
        <dbReference type="Proteomes" id="UP000190044"/>
    </source>
</evidence>
<dbReference type="Proteomes" id="UP000190044">
    <property type="component" value="Unassembled WGS sequence"/>
</dbReference>